<reference evidence="17 18" key="1">
    <citation type="submission" date="2016-12" db="EMBL/GenBank/DDBJ databases">
        <title>Discovery of methanogenic haloarchaea.</title>
        <authorList>
            <person name="Sorokin D.Y."/>
            <person name="Makarova K.S."/>
            <person name="Abbas B."/>
            <person name="Ferrer M."/>
            <person name="Golyshin P.N."/>
        </authorList>
    </citation>
    <scope>NUCLEOTIDE SEQUENCE [LARGE SCALE GENOMIC DNA]</scope>
    <source>
        <strain evidence="17">AMET1</strain>
    </source>
</reference>
<keyword evidence="11 13" id="KW-0460">Magnesium</keyword>
<dbReference type="GO" id="GO:0006241">
    <property type="term" value="P:CTP biosynthetic process"/>
    <property type="evidence" value="ECO:0007669"/>
    <property type="project" value="UniProtKB-UniRule"/>
</dbReference>
<dbReference type="InterPro" id="IPR036850">
    <property type="entry name" value="NDK-like_dom_sf"/>
</dbReference>
<comment type="function">
    <text evidence="13">Major role in the synthesis of nucleoside triphosphates other than ATP. The ATP gamma phosphate is transferred to the NDP beta phosphate via a ping-pong mechanism, using a phosphorylated active-site intermediate.</text>
</comment>
<keyword evidence="6 13" id="KW-0808">Transferase</keyword>
<protein>
    <recommendedName>
        <fullName evidence="4 13">Nucleoside diphosphate kinase</fullName>
        <shortName evidence="13">NDK</shortName>
        <shortName evidence="13">NDP kinase</shortName>
        <ecNumber evidence="3 13">2.7.4.6</ecNumber>
    </recommendedName>
    <alternativeName>
        <fullName evidence="13">Nucleoside-2-P kinase</fullName>
    </alternativeName>
</protein>
<gene>
    <name evidence="13" type="primary">ndk</name>
    <name evidence="17" type="ORF">AMET1_0617</name>
</gene>
<comment type="similarity">
    <text evidence="2 13 14 15">Belongs to the NDK family.</text>
</comment>
<evidence type="ECO:0000256" key="5">
    <source>
        <dbReference type="ARBA" id="ARBA00022553"/>
    </source>
</evidence>
<feature type="binding site" evidence="13 14">
    <location>
        <position position="101"/>
    </location>
    <ligand>
        <name>ATP</name>
        <dbReference type="ChEBI" id="CHEBI:30616"/>
    </ligand>
</feature>
<name>A0A1Y3GHV0_9EURY</name>
<evidence type="ECO:0000256" key="4">
    <source>
        <dbReference type="ARBA" id="ARBA00017632"/>
    </source>
</evidence>
<evidence type="ECO:0000313" key="18">
    <source>
        <dbReference type="Proteomes" id="UP000195137"/>
    </source>
</evidence>
<dbReference type="SUPFAM" id="SSF54919">
    <property type="entry name" value="Nucleoside diphosphate kinase, NDK"/>
    <property type="match status" value="1"/>
</dbReference>
<evidence type="ECO:0000256" key="1">
    <source>
        <dbReference type="ARBA" id="ARBA00001946"/>
    </source>
</evidence>
<proteinExistence type="inferred from homology"/>
<keyword evidence="13" id="KW-0963">Cytoplasm</keyword>
<keyword evidence="5 13" id="KW-0597">Phosphoprotein</keyword>
<organism evidence="17 18">
    <name type="scientific">Methanonatronarchaeum thermophilum</name>
    <dbReference type="NCBI Taxonomy" id="1927129"/>
    <lineage>
        <taxon>Archaea</taxon>
        <taxon>Methanobacteriati</taxon>
        <taxon>Methanobacteriota</taxon>
        <taxon>Methanonatronarchaeia</taxon>
        <taxon>Methanonatronarchaeales</taxon>
        <taxon>Methanonatronarchaeaceae</taxon>
        <taxon>Methanonatronarchaeum</taxon>
    </lineage>
</organism>
<evidence type="ECO:0000256" key="11">
    <source>
        <dbReference type="ARBA" id="ARBA00022842"/>
    </source>
</evidence>
<evidence type="ECO:0000256" key="14">
    <source>
        <dbReference type="PROSITE-ProRule" id="PRU00706"/>
    </source>
</evidence>
<comment type="catalytic activity">
    <reaction evidence="13">
        <text>a ribonucleoside 5'-diphosphate + ATP = a ribonucleoside 5'-triphosphate + ADP</text>
        <dbReference type="Rhea" id="RHEA:18113"/>
        <dbReference type="ChEBI" id="CHEBI:30616"/>
        <dbReference type="ChEBI" id="CHEBI:57930"/>
        <dbReference type="ChEBI" id="CHEBI:61557"/>
        <dbReference type="ChEBI" id="CHEBI:456216"/>
        <dbReference type="EC" id="2.7.4.6"/>
    </reaction>
</comment>
<dbReference type="GO" id="GO:0004550">
    <property type="term" value="F:nucleoside diphosphate kinase activity"/>
    <property type="evidence" value="ECO:0007669"/>
    <property type="project" value="UniProtKB-UniRule"/>
</dbReference>
<dbReference type="PROSITE" id="PS51374">
    <property type="entry name" value="NDPK_LIKE"/>
    <property type="match status" value="1"/>
</dbReference>
<feature type="active site" description="Pros-phosphohistidine intermediate" evidence="13 14">
    <location>
        <position position="114"/>
    </location>
</feature>
<dbReference type="RefSeq" id="WP_086637020.1">
    <property type="nucleotide sequence ID" value="NZ_MRZU01000003.1"/>
</dbReference>
<evidence type="ECO:0000256" key="3">
    <source>
        <dbReference type="ARBA" id="ARBA00012966"/>
    </source>
</evidence>
<evidence type="ECO:0000259" key="16">
    <source>
        <dbReference type="SMART" id="SM00562"/>
    </source>
</evidence>
<evidence type="ECO:0000256" key="15">
    <source>
        <dbReference type="RuleBase" id="RU004011"/>
    </source>
</evidence>
<feature type="binding site" evidence="13 14">
    <location>
        <position position="84"/>
    </location>
    <ligand>
        <name>ATP</name>
        <dbReference type="ChEBI" id="CHEBI:30616"/>
    </ligand>
</feature>
<keyword evidence="10 13" id="KW-0067">ATP-binding</keyword>
<evidence type="ECO:0000256" key="9">
    <source>
        <dbReference type="ARBA" id="ARBA00022777"/>
    </source>
</evidence>
<dbReference type="EMBL" id="MRZU01000003">
    <property type="protein sequence ID" value="OUJ18966.1"/>
    <property type="molecule type" value="Genomic_DNA"/>
</dbReference>
<feature type="domain" description="Nucleoside diphosphate kinase-like" evidence="16">
    <location>
        <begin position="2"/>
        <end position="137"/>
    </location>
</feature>
<dbReference type="InterPro" id="IPR034907">
    <property type="entry name" value="NDK-like_dom"/>
</dbReference>
<dbReference type="Gene3D" id="3.30.70.141">
    <property type="entry name" value="Nucleoside diphosphate kinase-like domain"/>
    <property type="match status" value="1"/>
</dbReference>
<evidence type="ECO:0000256" key="12">
    <source>
        <dbReference type="ARBA" id="ARBA00023080"/>
    </source>
</evidence>
<dbReference type="Pfam" id="PF00334">
    <property type="entry name" value="NDK"/>
    <property type="match status" value="1"/>
</dbReference>
<evidence type="ECO:0000256" key="8">
    <source>
        <dbReference type="ARBA" id="ARBA00022741"/>
    </source>
</evidence>
<dbReference type="InterPro" id="IPR001564">
    <property type="entry name" value="Nucleoside_diP_kinase"/>
</dbReference>
<dbReference type="AlphaFoldDB" id="A0A1Y3GHV0"/>
<evidence type="ECO:0000313" key="17">
    <source>
        <dbReference type="EMBL" id="OUJ18966.1"/>
    </source>
</evidence>
<dbReference type="OrthoDB" id="6874at2157"/>
<dbReference type="GO" id="GO:0006183">
    <property type="term" value="P:GTP biosynthetic process"/>
    <property type="evidence" value="ECO:0007669"/>
    <property type="project" value="UniProtKB-UniRule"/>
</dbReference>
<dbReference type="PRINTS" id="PR01243">
    <property type="entry name" value="NUCDPKINASE"/>
</dbReference>
<evidence type="ECO:0000256" key="6">
    <source>
        <dbReference type="ARBA" id="ARBA00022679"/>
    </source>
</evidence>
<keyword evidence="18" id="KW-1185">Reference proteome</keyword>
<sequence>MRTFLAVKPDGVKRGLVGEVIKRIEDKNLKIVGLKMIWLDREKAEKHYEEHKNKDFFNELIEYITSKPIVAMAIEGQNAVSVTRNLIGATDPSEAKPGTIRGDYGLEISENIVHAADSPENAERELNLYFNEKELQEY</sequence>
<dbReference type="GO" id="GO:0006228">
    <property type="term" value="P:UTP biosynthetic process"/>
    <property type="evidence" value="ECO:0007669"/>
    <property type="project" value="UniProtKB-UniRule"/>
</dbReference>
<comment type="subcellular location">
    <subcellularLocation>
        <location evidence="13">Cytoplasm</location>
    </subcellularLocation>
</comment>
<keyword evidence="9 13" id="KW-0418">Kinase</keyword>
<evidence type="ECO:0000256" key="7">
    <source>
        <dbReference type="ARBA" id="ARBA00022723"/>
    </source>
</evidence>
<evidence type="ECO:0000256" key="2">
    <source>
        <dbReference type="ARBA" id="ARBA00008142"/>
    </source>
</evidence>
<feature type="binding site" evidence="13 14">
    <location>
        <position position="56"/>
    </location>
    <ligand>
        <name>ATP</name>
        <dbReference type="ChEBI" id="CHEBI:30616"/>
    </ligand>
</feature>
<comment type="caution">
    <text evidence="17">The sequence shown here is derived from an EMBL/GenBank/DDBJ whole genome shotgun (WGS) entry which is preliminary data.</text>
</comment>
<dbReference type="EC" id="2.7.4.6" evidence="3 13"/>
<dbReference type="SMART" id="SM00562">
    <property type="entry name" value="NDK"/>
    <property type="match status" value="1"/>
</dbReference>
<feature type="binding site" evidence="13 14">
    <location>
        <position position="8"/>
    </location>
    <ligand>
        <name>ATP</name>
        <dbReference type="ChEBI" id="CHEBI:30616"/>
    </ligand>
</feature>
<dbReference type="GO" id="GO:0046872">
    <property type="term" value="F:metal ion binding"/>
    <property type="evidence" value="ECO:0007669"/>
    <property type="project" value="UniProtKB-KW"/>
</dbReference>
<dbReference type="NCBIfam" id="NF001908">
    <property type="entry name" value="PRK00668.1"/>
    <property type="match status" value="1"/>
</dbReference>
<dbReference type="Proteomes" id="UP000195137">
    <property type="component" value="Unassembled WGS sequence"/>
</dbReference>
<dbReference type="FunFam" id="3.30.70.141:FF:000003">
    <property type="entry name" value="Nucleoside diphosphate kinase"/>
    <property type="match status" value="1"/>
</dbReference>
<dbReference type="GO" id="GO:0005737">
    <property type="term" value="C:cytoplasm"/>
    <property type="evidence" value="ECO:0007669"/>
    <property type="project" value="UniProtKB-SubCell"/>
</dbReference>
<keyword evidence="8 13" id="KW-0547">Nucleotide-binding</keyword>
<evidence type="ECO:0000256" key="10">
    <source>
        <dbReference type="ARBA" id="ARBA00022840"/>
    </source>
</evidence>
<dbReference type="CDD" id="cd04413">
    <property type="entry name" value="NDPk_I"/>
    <property type="match status" value="1"/>
</dbReference>
<comment type="catalytic activity">
    <reaction evidence="13">
        <text>a 2'-deoxyribonucleoside 5'-diphosphate + ATP = a 2'-deoxyribonucleoside 5'-triphosphate + ADP</text>
        <dbReference type="Rhea" id="RHEA:44640"/>
        <dbReference type="ChEBI" id="CHEBI:30616"/>
        <dbReference type="ChEBI" id="CHEBI:61560"/>
        <dbReference type="ChEBI" id="CHEBI:73316"/>
        <dbReference type="ChEBI" id="CHEBI:456216"/>
        <dbReference type="EC" id="2.7.4.6"/>
    </reaction>
</comment>
<feature type="binding site" evidence="13 14">
    <location>
        <position position="111"/>
    </location>
    <ligand>
        <name>ATP</name>
        <dbReference type="ChEBI" id="CHEBI:30616"/>
    </ligand>
</feature>
<dbReference type="GO" id="GO:0005524">
    <property type="term" value="F:ATP binding"/>
    <property type="evidence" value="ECO:0007669"/>
    <property type="project" value="UniProtKB-UniRule"/>
</dbReference>
<keyword evidence="7 13" id="KW-0479">Metal-binding</keyword>
<evidence type="ECO:0000256" key="13">
    <source>
        <dbReference type="HAMAP-Rule" id="MF_00451"/>
    </source>
</evidence>
<feature type="binding site" evidence="13 14">
    <location>
        <position position="90"/>
    </location>
    <ligand>
        <name>ATP</name>
        <dbReference type="ChEBI" id="CHEBI:30616"/>
    </ligand>
</feature>
<comment type="cofactor">
    <cofactor evidence="1 13">
        <name>Mg(2+)</name>
        <dbReference type="ChEBI" id="CHEBI:18420"/>
    </cofactor>
</comment>
<accession>A0A1Y3GHV0</accession>
<dbReference type="HAMAP" id="MF_00451">
    <property type="entry name" value="NDP_kinase"/>
    <property type="match status" value="1"/>
</dbReference>
<keyword evidence="12 13" id="KW-0546">Nucleotide metabolism</keyword>
<dbReference type="PANTHER" id="PTHR11349">
    <property type="entry name" value="NUCLEOSIDE DIPHOSPHATE KINASE"/>
    <property type="match status" value="1"/>
</dbReference>